<evidence type="ECO:0000313" key="2">
    <source>
        <dbReference type="Proteomes" id="UP001328107"/>
    </source>
</evidence>
<accession>A0AAN5DAZ0</accession>
<proteinExistence type="predicted"/>
<comment type="caution">
    <text evidence="1">The sequence shown here is derived from an EMBL/GenBank/DDBJ whole genome shotgun (WGS) entry which is preliminary data.</text>
</comment>
<dbReference type="EMBL" id="BTRK01000006">
    <property type="protein sequence ID" value="GMR59719.1"/>
    <property type="molecule type" value="Genomic_DNA"/>
</dbReference>
<name>A0AAN5DAZ0_9BILA</name>
<dbReference type="AlphaFoldDB" id="A0AAN5DAZ0"/>
<reference evidence="2" key="1">
    <citation type="submission" date="2022-10" db="EMBL/GenBank/DDBJ databases">
        <title>Genome assembly of Pristionchus species.</title>
        <authorList>
            <person name="Yoshida K."/>
            <person name="Sommer R.J."/>
        </authorList>
    </citation>
    <scope>NUCLEOTIDE SEQUENCE [LARGE SCALE GENOMIC DNA]</scope>
    <source>
        <strain evidence="2">RS5460</strain>
    </source>
</reference>
<evidence type="ECO:0000313" key="1">
    <source>
        <dbReference type="EMBL" id="GMR59719.1"/>
    </source>
</evidence>
<sequence length="82" mass="8698">SLFLECIGQFIESLHDSGEECHGGHREIVHPRELLPINSAFSAMVFASAGEDSEAISPRASNSPSFFPSAIVGVTIPPMSIA</sequence>
<dbReference type="Proteomes" id="UP001328107">
    <property type="component" value="Unassembled WGS sequence"/>
</dbReference>
<keyword evidence="2" id="KW-1185">Reference proteome</keyword>
<organism evidence="1 2">
    <name type="scientific">Pristionchus mayeri</name>
    <dbReference type="NCBI Taxonomy" id="1317129"/>
    <lineage>
        <taxon>Eukaryota</taxon>
        <taxon>Metazoa</taxon>
        <taxon>Ecdysozoa</taxon>
        <taxon>Nematoda</taxon>
        <taxon>Chromadorea</taxon>
        <taxon>Rhabditida</taxon>
        <taxon>Rhabditina</taxon>
        <taxon>Diplogasteromorpha</taxon>
        <taxon>Diplogasteroidea</taxon>
        <taxon>Neodiplogasteridae</taxon>
        <taxon>Pristionchus</taxon>
    </lineage>
</organism>
<gene>
    <name evidence="1" type="ORF">PMAYCL1PPCAC_29914</name>
</gene>
<protein>
    <submittedName>
        <fullName evidence="1">Uncharacterized protein</fullName>
    </submittedName>
</protein>
<feature type="non-terminal residue" evidence="1">
    <location>
        <position position="1"/>
    </location>
</feature>